<dbReference type="EMBL" id="JARAWC010000053">
    <property type="protein sequence ID" value="MDX2966187.1"/>
    <property type="molecule type" value="Genomic_DNA"/>
</dbReference>
<reference evidence="2 4" key="1">
    <citation type="journal article" date="2023" name="Microb. Genom.">
        <title>Mesoterricola silvestris gen. nov., sp. nov., Mesoterricola sediminis sp. nov., Geothrix oryzae sp. nov., Geothrix edaphica sp. nov., Geothrix rubra sp. nov., and Geothrix limicola sp. nov., six novel members of Acidobacteriota isolated from soils.</title>
        <authorList>
            <person name="Weisberg A.J."/>
            <person name="Pearce E."/>
            <person name="Kramer C.G."/>
            <person name="Chang J.H."/>
            <person name="Clarke C.R."/>
        </authorList>
    </citation>
    <scope>NUCLEOTIDE SEQUENCE</scope>
    <source>
        <strain evidence="3 4">NB05-1H</strain>
        <strain evidence="2">NRRL_B-16521</strain>
    </source>
</reference>
<gene>
    <name evidence="2" type="ORF">PV399_41740</name>
    <name evidence="3" type="ORF">PV666_47945</name>
</gene>
<dbReference type="Proteomes" id="UP001282288">
    <property type="component" value="Unassembled WGS sequence"/>
</dbReference>
<evidence type="ECO:0000313" key="4">
    <source>
        <dbReference type="Proteomes" id="UP001272987"/>
    </source>
</evidence>
<dbReference type="InterPro" id="IPR007278">
    <property type="entry name" value="DUF397"/>
</dbReference>
<proteinExistence type="predicted"/>
<dbReference type="AlphaFoldDB" id="A0AAP6BKJ5"/>
<dbReference type="EMBL" id="JARAWP010000049">
    <property type="protein sequence ID" value="MDX3025544.1"/>
    <property type="molecule type" value="Genomic_DNA"/>
</dbReference>
<dbReference type="GeneID" id="69810262"/>
<keyword evidence="4" id="KW-1185">Reference proteome</keyword>
<dbReference type="Proteomes" id="UP001272987">
    <property type="component" value="Unassembled WGS sequence"/>
</dbReference>
<protein>
    <submittedName>
        <fullName evidence="2">DUF397 domain-containing protein</fullName>
    </submittedName>
</protein>
<dbReference type="Pfam" id="PF04149">
    <property type="entry name" value="DUF397"/>
    <property type="match status" value="1"/>
</dbReference>
<sequence length="65" mass="6844">MASSRVDLSDAHWLKSSYSNAGGGNCVETATNLPALVSVRDTKLPHSPTLLFPATAWTPFLASLA</sequence>
<dbReference type="RefSeq" id="WP_010354591.1">
    <property type="nucleotide sequence ID" value="NZ_BCML01000067.1"/>
</dbReference>
<comment type="caution">
    <text evidence="2">The sequence shown here is derived from an EMBL/GenBank/DDBJ whole genome shotgun (WGS) entry which is preliminary data.</text>
</comment>
<organism evidence="2 5">
    <name type="scientific">Streptomyces acidiscabies</name>
    <dbReference type="NCBI Taxonomy" id="42234"/>
    <lineage>
        <taxon>Bacteria</taxon>
        <taxon>Bacillati</taxon>
        <taxon>Actinomycetota</taxon>
        <taxon>Actinomycetes</taxon>
        <taxon>Kitasatosporales</taxon>
        <taxon>Streptomycetaceae</taxon>
        <taxon>Streptomyces</taxon>
    </lineage>
</organism>
<evidence type="ECO:0000313" key="5">
    <source>
        <dbReference type="Proteomes" id="UP001282288"/>
    </source>
</evidence>
<evidence type="ECO:0000313" key="2">
    <source>
        <dbReference type="EMBL" id="MDX2966187.1"/>
    </source>
</evidence>
<evidence type="ECO:0000259" key="1">
    <source>
        <dbReference type="Pfam" id="PF04149"/>
    </source>
</evidence>
<accession>A0AAP6BKJ5</accession>
<evidence type="ECO:0000313" key="3">
    <source>
        <dbReference type="EMBL" id="MDX3025544.1"/>
    </source>
</evidence>
<name>A0AAP6BKJ5_9ACTN</name>
<feature type="domain" description="DUF397" evidence="1">
    <location>
        <begin position="11"/>
        <end position="64"/>
    </location>
</feature>